<feature type="transmembrane region" description="Helical" evidence="5">
    <location>
        <begin position="217"/>
        <end position="235"/>
    </location>
</feature>
<evidence type="ECO:0000313" key="8">
    <source>
        <dbReference type="Proteomes" id="UP000007478"/>
    </source>
</evidence>
<sequence length="251" mass="28755">MRILAIARKEAKIQLRYRIVWLNFALTPFFIISPWILTAKSFSVEFGEAVLIGSLMWYWLNQYFFGVQEAFEEEREEGTLVSIALSPISLLEFLIGKGLWMLVECVYITVVTMLIFWMLGISQALSLKMLLLYVVSGLYMFAFSILWGALILWFRRIGGINFIVQEVLGLTSGITADVSAYPKFIRFAAYAVPLTYTIKIGRMIFKGASLDYIVKDLGILTAVTIIYFIIGALMLKKAEQKLRIYGEWEAW</sequence>
<dbReference type="KEGG" id="tba:TERMP_01233"/>
<dbReference type="PANTHER" id="PTHR43229:SF2">
    <property type="entry name" value="NODULATION PROTEIN J"/>
    <property type="match status" value="1"/>
</dbReference>
<dbReference type="HOGENOM" id="CLU_1105252_0_0_2"/>
<dbReference type="OrthoDB" id="97293at2157"/>
<dbReference type="PATRIC" id="fig|391623.17.peg.1234"/>
<dbReference type="InterPro" id="IPR013525">
    <property type="entry name" value="ABC2_TM"/>
</dbReference>
<dbReference type="eggNOG" id="arCOG01465">
    <property type="taxonomic scope" value="Archaea"/>
</dbReference>
<dbReference type="AlphaFoldDB" id="F0LH01"/>
<proteinExistence type="predicted"/>
<dbReference type="GO" id="GO:0016020">
    <property type="term" value="C:membrane"/>
    <property type="evidence" value="ECO:0007669"/>
    <property type="project" value="UniProtKB-SubCell"/>
</dbReference>
<organism evidence="7 8">
    <name type="scientific">Thermococcus barophilus (strain DSM 11836 / MP)</name>
    <dbReference type="NCBI Taxonomy" id="391623"/>
    <lineage>
        <taxon>Archaea</taxon>
        <taxon>Methanobacteriati</taxon>
        <taxon>Methanobacteriota</taxon>
        <taxon>Thermococci</taxon>
        <taxon>Thermococcales</taxon>
        <taxon>Thermococcaceae</taxon>
        <taxon>Thermococcus</taxon>
    </lineage>
</organism>
<keyword evidence="2 5" id="KW-0812">Transmembrane</keyword>
<keyword evidence="8" id="KW-1185">Reference proteome</keyword>
<dbReference type="GeneID" id="10041550"/>
<evidence type="ECO:0000256" key="3">
    <source>
        <dbReference type="ARBA" id="ARBA00022989"/>
    </source>
</evidence>
<keyword evidence="4 5" id="KW-0472">Membrane</keyword>
<keyword evidence="3 5" id="KW-1133">Transmembrane helix</keyword>
<dbReference type="PANTHER" id="PTHR43229">
    <property type="entry name" value="NODULATION PROTEIN J"/>
    <property type="match status" value="1"/>
</dbReference>
<evidence type="ECO:0000259" key="6">
    <source>
        <dbReference type="Pfam" id="PF01061"/>
    </source>
</evidence>
<gene>
    <name evidence="7" type="ordered locus">TERMP_01233</name>
</gene>
<dbReference type="GO" id="GO:0140359">
    <property type="term" value="F:ABC-type transporter activity"/>
    <property type="evidence" value="ECO:0007669"/>
    <property type="project" value="InterPro"/>
</dbReference>
<dbReference type="RefSeq" id="WP_013467507.1">
    <property type="nucleotide sequence ID" value="NC_014804.1"/>
</dbReference>
<protein>
    <recommendedName>
        <fullName evidence="6">ABC-2 type transporter transmembrane domain-containing protein</fullName>
    </recommendedName>
</protein>
<feature type="transmembrane region" description="Helical" evidence="5">
    <location>
        <begin position="131"/>
        <end position="154"/>
    </location>
</feature>
<dbReference type="Pfam" id="PF01061">
    <property type="entry name" value="ABC2_membrane"/>
    <property type="match status" value="1"/>
</dbReference>
<dbReference type="EMBL" id="CP002372">
    <property type="protein sequence ID" value="ADT84209.1"/>
    <property type="molecule type" value="Genomic_DNA"/>
</dbReference>
<comment type="subcellular location">
    <subcellularLocation>
        <location evidence="1">Membrane</location>
        <topology evidence="1">Multi-pass membrane protein</topology>
    </subcellularLocation>
</comment>
<feature type="transmembrane region" description="Helical" evidence="5">
    <location>
        <begin position="101"/>
        <end position="119"/>
    </location>
</feature>
<accession>F0LH01</accession>
<dbReference type="Proteomes" id="UP000007478">
    <property type="component" value="Chromosome"/>
</dbReference>
<feature type="transmembrane region" description="Helical" evidence="5">
    <location>
        <begin position="20"/>
        <end position="37"/>
    </location>
</feature>
<evidence type="ECO:0000256" key="5">
    <source>
        <dbReference type="SAM" id="Phobius"/>
    </source>
</evidence>
<evidence type="ECO:0000313" key="7">
    <source>
        <dbReference type="EMBL" id="ADT84209.1"/>
    </source>
</evidence>
<feature type="domain" description="ABC-2 type transporter transmembrane" evidence="6">
    <location>
        <begin position="30"/>
        <end position="204"/>
    </location>
</feature>
<reference evidence="7 8" key="1">
    <citation type="journal article" date="2011" name="J. Bacteriol.">
        <title>Complete genome sequence of the hyperthermophilic, piezophilic, heterotrophic, and carboxydotrophic archaeon Thermococcus barophilus MP.</title>
        <authorList>
            <person name="Vannier P."/>
            <person name="Marteinsson V.T."/>
            <person name="Fridjonsson O.H."/>
            <person name="Oger P."/>
            <person name="Jebbar M."/>
        </authorList>
    </citation>
    <scope>NUCLEOTIDE SEQUENCE [LARGE SCALE GENOMIC DNA]</scope>
    <source>
        <strain evidence="8">DSM 11836 / MP</strain>
    </source>
</reference>
<name>F0LH01_THEBM</name>
<evidence type="ECO:0000256" key="4">
    <source>
        <dbReference type="ARBA" id="ARBA00023136"/>
    </source>
</evidence>
<dbReference type="InterPro" id="IPR051784">
    <property type="entry name" value="Nod_factor_ABC_transporter"/>
</dbReference>
<evidence type="ECO:0000256" key="1">
    <source>
        <dbReference type="ARBA" id="ARBA00004141"/>
    </source>
</evidence>
<evidence type="ECO:0000256" key="2">
    <source>
        <dbReference type="ARBA" id="ARBA00022692"/>
    </source>
</evidence>